<protein>
    <submittedName>
        <fullName evidence="2">Uncharacterized protein</fullName>
    </submittedName>
</protein>
<gene>
    <name evidence="2" type="ORF">OTI717_LOCUS38758</name>
</gene>
<feature type="transmembrane region" description="Helical" evidence="1">
    <location>
        <begin position="53"/>
        <end position="70"/>
    </location>
</feature>
<accession>A0A820BCI1</accession>
<comment type="caution">
    <text evidence="2">The sequence shown here is derived from an EMBL/GenBank/DDBJ whole genome shotgun (WGS) entry which is preliminary data.</text>
</comment>
<dbReference type="EMBL" id="CAJOAX010022213">
    <property type="protein sequence ID" value="CAF4205592.1"/>
    <property type="molecule type" value="Genomic_DNA"/>
</dbReference>
<dbReference type="Proteomes" id="UP000663823">
    <property type="component" value="Unassembled WGS sequence"/>
</dbReference>
<feature type="non-terminal residue" evidence="2">
    <location>
        <position position="1"/>
    </location>
</feature>
<keyword evidence="1" id="KW-0472">Membrane</keyword>
<keyword evidence="1" id="KW-1133">Transmembrane helix</keyword>
<organism evidence="2 3">
    <name type="scientific">Rotaria sordida</name>
    <dbReference type="NCBI Taxonomy" id="392033"/>
    <lineage>
        <taxon>Eukaryota</taxon>
        <taxon>Metazoa</taxon>
        <taxon>Spiralia</taxon>
        <taxon>Gnathifera</taxon>
        <taxon>Rotifera</taxon>
        <taxon>Eurotatoria</taxon>
        <taxon>Bdelloidea</taxon>
        <taxon>Philodinida</taxon>
        <taxon>Philodinidae</taxon>
        <taxon>Rotaria</taxon>
    </lineage>
</organism>
<evidence type="ECO:0000313" key="2">
    <source>
        <dbReference type="EMBL" id="CAF4205592.1"/>
    </source>
</evidence>
<proteinExistence type="predicted"/>
<feature type="transmembrane region" description="Helical" evidence="1">
    <location>
        <begin position="12"/>
        <end position="33"/>
    </location>
</feature>
<reference evidence="2" key="1">
    <citation type="submission" date="2021-02" db="EMBL/GenBank/DDBJ databases">
        <authorList>
            <person name="Nowell W R."/>
        </authorList>
    </citation>
    <scope>NUCLEOTIDE SEQUENCE</scope>
</reference>
<evidence type="ECO:0000256" key="1">
    <source>
        <dbReference type="SAM" id="Phobius"/>
    </source>
</evidence>
<feature type="transmembrane region" description="Helical" evidence="1">
    <location>
        <begin position="188"/>
        <end position="210"/>
    </location>
</feature>
<keyword evidence="1" id="KW-0812">Transmembrane</keyword>
<name>A0A820BCI1_9BILA</name>
<evidence type="ECO:0000313" key="3">
    <source>
        <dbReference type="Proteomes" id="UP000663823"/>
    </source>
</evidence>
<dbReference type="AlphaFoldDB" id="A0A820BCI1"/>
<sequence>MNYDRLKSVYSSGLLFVFWLVVSLVIVPNVIVYSVNFQQQIKSTKLWTEAACIWLHFIVALGSFIANCFAEKYIPIETISDERPIVPEVYVSFPSRIFCTWVTSLILRGYKKPLTENDCWQLPISERTVTVAHQVQNCMKGINTRTTNISYENISIANRTEDENRNSLNDLPLIDIKKPLSKYQKKTIFWHALFGAFIDKIIAGGLIKFVHDLFQLTGPLIL</sequence>